<proteinExistence type="predicted"/>
<comment type="caution">
    <text evidence="1">The sequence shown here is derived from an EMBL/GenBank/DDBJ whole genome shotgun (WGS) entry which is preliminary data.</text>
</comment>
<dbReference type="EMBL" id="VDUZ01000022">
    <property type="protein sequence ID" value="TXL73890.1"/>
    <property type="molecule type" value="Genomic_DNA"/>
</dbReference>
<protein>
    <submittedName>
        <fullName evidence="1">DUF1127 domain-containing protein</fullName>
    </submittedName>
</protein>
<dbReference type="Proteomes" id="UP000321638">
    <property type="component" value="Unassembled WGS sequence"/>
</dbReference>
<organism evidence="1 2">
    <name type="scientific">Vineibacter terrae</name>
    <dbReference type="NCBI Taxonomy" id="2586908"/>
    <lineage>
        <taxon>Bacteria</taxon>
        <taxon>Pseudomonadati</taxon>
        <taxon>Pseudomonadota</taxon>
        <taxon>Alphaproteobacteria</taxon>
        <taxon>Hyphomicrobiales</taxon>
        <taxon>Vineibacter</taxon>
    </lineage>
</organism>
<evidence type="ECO:0000313" key="2">
    <source>
        <dbReference type="Proteomes" id="UP000321638"/>
    </source>
</evidence>
<keyword evidence="2" id="KW-1185">Reference proteome</keyword>
<dbReference type="AlphaFoldDB" id="A0A5C8PJS5"/>
<reference evidence="1 2" key="1">
    <citation type="submission" date="2019-06" db="EMBL/GenBank/DDBJ databases">
        <title>New taxonomy in bacterial strain CC-CFT640, isolated from vineyard.</title>
        <authorList>
            <person name="Lin S.-Y."/>
            <person name="Tsai C.-F."/>
            <person name="Young C.-C."/>
        </authorList>
    </citation>
    <scope>NUCLEOTIDE SEQUENCE [LARGE SCALE GENOMIC DNA]</scope>
    <source>
        <strain evidence="1 2">CC-CFT640</strain>
    </source>
</reference>
<evidence type="ECO:0000313" key="1">
    <source>
        <dbReference type="EMBL" id="TXL73890.1"/>
    </source>
</evidence>
<name>A0A5C8PJS5_9HYPH</name>
<accession>A0A5C8PJS5</accession>
<gene>
    <name evidence="1" type="ORF">FHP25_19090</name>
</gene>
<sequence>MPAPDAAAEAGTPASALQRIAAVLRTWQARRRERLELAQVDERTLRELGLSPTLVDYELRRPFWRPTRDWRSGR</sequence>
<dbReference type="OrthoDB" id="7376415at2"/>